<evidence type="ECO:0000256" key="1">
    <source>
        <dbReference type="SAM" id="Phobius"/>
    </source>
</evidence>
<organism evidence="2 3">
    <name type="scientific">Actomonas aquatica</name>
    <dbReference type="NCBI Taxonomy" id="2866162"/>
    <lineage>
        <taxon>Bacteria</taxon>
        <taxon>Pseudomonadati</taxon>
        <taxon>Verrucomicrobiota</taxon>
        <taxon>Opitutia</taxon>
        <taxon>Opitutales</taxon>
        <taxon>Opitutaceae</taxon>
        <taxon>Actomonas</taxon>
    </lineage>
</organism>
<gene>
    <name evidence="2" type="ORF">K1X11_015370</name>
</gene>
<dbReference type="EMBL" id="CP139781">
    <property type="protein sequence ID" value="WRQ86194.1"/>
    <property type="molecule type" value="Genomic_DNA"/>
</dbReference>
<accession>A0ABZ1C3Q5</accession>
<reference evidence="2 3" key="2">
    <citation type="submission" date="2023-12" db="EMBL/GenBank/DDBJ databases">
        <title>Description of an unclassified Opitutus bacterium of Verrucomicrobiota.</title>
        <authorList>
            <person name="Zhang D.-F."/>
        </authorList>
    </citation>
    <scope>NUCLEOTIDE SEQUENCE [LARGE SCALE GENOMIC DNA]</scope>
    <source>
        <strain evidence="2 3">WL0086</strain>
    </source>
</reference>
<protein>
    <submittedName>
        <fullName evidence="2">Uncharacterized protein</fullName>
    </submittedName>
</protein>
<dbReference type="Proteomes" id="UP000738431">
    <property type="component" value="Chromosome"/>
</dbReference>
<keyword evidence="1" id="KW-1133">Transmembrane helix</keyword>
<keyword evidence="3" id="KW-1185">Reference proteome</keyword>
<reference evidence="2 3" key="1">
    <citation type="submission" date="2021-08" db="EMBL/GenBank/DDBJ databases">
        <authorList>
            <person name="Zhang D."/>
            <person name="Zhang A."/>
            <person name="Wang L."/>
        </authorList>
    </citation>
    <scope>NUCLEOTIDE SEQUENCE [LARGE SCALE GENOMIC DNA]</scope>
    <source>
        <strain evidence="2 3">WL0086</strain>
    </source>
</reference>
<feature type="transmembrane region" description="Helical" evidence="1">
    <location>
        <begin position="47"/>
        <end position="66"/>
    </location>
</feature>
<name>A0ABZ1C3Q5_9BACT</name>
<sequence length="94" mass="10776">MLLLMAMTTLEKLQAVPQRFWINVLLIIAGGVLALILVRHAARMNKYVLGLLIFLFVSTVGFQWIYERNEPRVLTPVVDVLAQFLPTKGFYQSR</sequence>
<dbReference type="RefSeq" id="WP_221031123.1">
    <property type="nucleotide sequence ID" value="NZ_CP139781.1"/>
</dbReference>
<proteinExistence type="predicted"/>
<evidence type="ECO:0000313" key="3">
    <source>
        <dbReference type="Proteomes" id="UP000738431"/>
    </source>
</evidence>
<keyword evidence="1" id="KW-0472">Membrane</keyword>
<keyword evidence="1" id="KW-0812">Transmembrane</keyword>
<evidence type="ECO:0000313" key="2">
    <source>
        <dbReference type="EMBL" id="WRQ86194.1"/>
    </source>
</evidence>
<feature type="transmembrane region" description="Helical" evidence="1">
    <location>
        <begin position="20"/>
        <end position="38"/>
    </location>
</feature>